<keyword evidence="2" id="KW-1185">Reference proteome</keyword>
<gene>
    <name evidence="1" type="ORF">J2S11_004494</name>
</gene>
<comment type="caution">
    <text evidence="1">The sequence shown here is derived from an EMBL/GenBank/DDBJ whole genome shotgun (WGS) entry which is preliminary data.</text>
</comment>
<sequence>MKKYIACMMSIVFLLVLSGCLYPNERRAENQIPYPAMVESVQSAVDQFQEANGVLPIATRDADTPLYEKYVIEFQRLVPRFLEAPPNNSFERGGIFQYVLVDVEEDPTVMLLDLRLTNAVRDLQQRVNQYLRDQYLPVESIVDQQYVKLDYEALNLREEPTVQSPYSMQELPFIVDSSGRVGIDYKKDLYYFLEQSDFEQLEEGKDIRSILYQSSLLVPAHSFPYVIENGEIILK</sequence>
<dbReference type="Proteomes" id="UP001235840">
    <property type="component" value="Unassembled WGS sequence"/>
</dbReference>
<protein>
    <recommendedName>
        <fullName evidence="3">ABC transporter periplasmic binding protein yphF</fullName>
    </recommendedName>
</protein>
<name>A0ABT9W5K1_9BACI</name>
<dbReference type="EMBL" id="JAUSTY010000037">
    <property type="protein sequence ID" value="MDQ0168532.1"/>
    <property type="molecule type" value="Genomic_DNA"/>
</dbReference>
<evidence type="ECO:0000313" key="2">
    <source>
        <dbReference type="Proteomes" id="UP001235840"/>
    </source>
</evidence>
<organism evidence="1 2">
    <name type="scientific">Caldalkalibacillus horti</name>
    <dbReference type="NCBI Taxonomy" id="77523"/>
    <lineage>
        <taxon>Bacteria</taxon>
        <taxon>Bacillati</taxon>
        <taxon>Bacillota</taxon>
        <taxon>Bacilli</taxon>
        <taxon>Bacillales</taxon>
        <taxon>Bacillaceae</taxon>
        <taxon>Caldalkalibacillus</taxon>
    </lineage>
</organism>
<accession>A0ABT9W5K1</accession>
<dbReference type="RefSeq" id="WP_307398337.1">
    <property type="nucleotide sequence ID" value="NZ_BAAADK010000007.1"/>
</dbReference>
<reference evidence="1 2" key="1">
    <citation type="submission" date="2023-07" db="EMBL/GenBank/DDBJ databases">
        <title>Genomic Encyclopedia of Type Strains, Phase IV (KMG-IV): sequencing the most valuable type-strain genomes for metagenomic binning, comparative biology and taxonomic classification.</title>
        <authorList>
            <person name="Goeker M."/>
        </authorList>
    </citation>
    <scope>NUCLEOTIDE SEQUENCE [LARGE SCALE GENOMIC DNA]</scope>
    <source>
        <strain evidence="1 2">DSM 12751</strain>
    </source>
</reference>
<proteinExistence type="predicted"/>
<evidence type="ECO:0000313" key="1">
    <source>
        <dbReference type="EMBL" id="MDQ0168532.1"/>
    </source>
</evidence>
<evidence type="ECO:0008006" key="3">
    <source>
        <dbReference type="Google" id="ProtNLM"/>
    </source>
</evidence>
<dbReference type="PROSITE" id="PS51257">
    <property type="entry name" value="PROKAR_LIPOPROTEIN"/>
    <property type="match status" value="1"/>
</dbReference>